<evidence type="ECO:0000313" key="2">
    <source>
        <dbReference type="EMBL" id="JAH80431.1"/>
    </source>
</evidence>
<accession>A0A0E9VQU5</accession>
<keyword evidence="1" id="KW-0812">Transmembrane</keyword>
<dbReference type="AlphaFoldDB" id="A0A0E9VQU5"/>
<reference evidence="2" key="1">
    <citation type="submission" date="2014-11" db="EMBL/GenBank/DDBJ databases">
        <authorList>
            <person name="Amaro Gonzalez C."/>
        </authorList>
    </citation>
    <scope>NUCLEOTIDE SEQUENCE</scope>
</reference>
<proteinExistence type="predicted"/>
<keyword evidence="1" id="KW-0472">Membrane</keyword>
<reference evidence="2" key="2">
    <citation type="journal article" date="2015" name="Fish Shellfish Immunol.">
        <title>Early steps in the European eel (Anguilla anguilla)-Vibrio vulnificus interaction in the gills: Role of the RtxA13 toxin.</title>
        <authorList>
            <person name="Callol A."/>
            <person name="Pajuelo D."/>
            <person name="Ebbesson L."/>
            <person name="Teles M."/>
            <person name="MacKenzie S."/>
            <person name="Amaro C."/>
        </authorList>
    </citation>
    <scope>NUCLEOTIDE SEQUENCE</scope>
</reference>
<protein>
    <submittedName>
        <fullName evidence="2">Uncharacterized protein</fullName>
    </submittedName>
</protein>
<keyword evidence="1" id="KW-1133">Transmembrane helix</keyword>
<organism evidence="2">
    <name type="scientific">Anguilla anguilla</name>
    <name type="common">European freshwater eel</name>
    <name type="synonym">Muraena anguilla</name>
    <dbReference type="NCBI Taxonomy" id="7936"/>
    <lineage>
        <taxon>Eukaryota</taxon>
        <taxon>Metazoa</taxon>
        <taxon>Chordata</taxon>
        <taxon>Craniata</taxon>
        <taxon>Vertebrata</taxon>
        <taxon>Euteleostomi</taxon>
        <taxon>Actinopterygii</taxon>
        <taxon>Neopterygii</taxon>
        <taxon>Teleostei</taxon>
        <taxon>Anguilliformes</taxon>
        <taxon>Anguillidae</taxon>
        <taxon>Anguilla</taxon>
    </lineage>
</organism>
<name>A0A0E9VQU5_ANGAN</name>
<feature type="transmembrane region" description="Helical" evidence="1">
    <location>
        <begin position="6"/>
        <end position="35"/>
    </location>
</feature>
<evidence type="ECO:0000256" key="1">
    <source>
        <dbReference type="SAM" id="Phobius"/>
    </source>
</evidence>
<sequence length="46" mass="5291">MAGPPLLSHFTHIFCFSIFMCREVFFFIGCCVSNLKDSKQPCMPFL</sequence>
<dbReference type="EMBL" id="GBXM01028146">
    <property type="protein sequence ID" value="JAH80431.1"/>
    <property type="molecule type" value="Transcribed_RNA"/>
</dbReference>